<sequence>MHCHMPLVNLAALSLSSQLRMGGFFELGSPAATTSCSGSLIIAKRGHGLPLESRLTPSSNASPPLASTLRNNASALKQHVHDEKHMPLLAIGLAMCAHLPPSRHLKPRLSASRDRFPAPYTVLMSAVGTA</sequence>
<comment type="caution">
    <text evidence="1">The sequence shown here is derived from an EMBL/GenBank/DDBJ whole genome shotgun (WGS) entry which is preliminary data.</text>
</comment>
<gene>
    <name evidence="1" type="ORF">B0H17DRAFT_1216892</name>
</gene>
<dbReference type="AlphaFoldDB" id="A0AAD7C334"/>
<proteinExistence type="predicted"/>
<protein>
    <submittedName>
        <fullName evidence="1">Uncharacterized protein</fullName>
    </submittedName>
</protein>
<organism evidence="1 2">
    <name type="scientific">Mycena rosella</name>
    <name type="common">Pink bonnet</name>
    <name type="synonym">Agaricus rosellus</name>
    <dbReference type="NCBI Taxonomy" id="1033263"/>
    <lineage>
        <taxon>Eukaryota</taxon>
        <taxon>Fungi</taxon>
        <taxon>Dikarya</taxon>
        <taxon>Basidiomycota</taxon>
        <taxon>Agaricomycotina</taxon>
        <taxon>Agaricomycetes</taxon>
        <taxon>Agaricomycetidae</taxon>
        <taxon>Agaricales</taxon>
        <taxon>Marasmiineae</taxon>
        <taxon>Mycenaceae</taxon>
        <taxon>Mycena</taxon>
    </lineage>
</organism>
<dbReference type="Proteomes" id="UP001221757">
    <property type="component" value="Unassembled WGS sequence"/>
</dbReference>
<accession>A0AAD7C334</accession>
<evidence type="ECO:0000313" key="2">
    <source>
        <dbReference type="Proteomes" id="UP001221757"/>
    </source>
</evidence>
<reference evidence="1" key="1">
    <citation type="submission" date="2023-03" db="EMBL/GenBank/DDBJ databases">
        <title>Massive genome expansion in bonnet fungi (Mycena s.s.) driven by repeated elements and novel gene families across ecological guilds.</title>
        <authorList>
            <consortium name="Lawrence Berkeley National Laboratory"/>
            <person name="Harder C.B."/>
            <person name="Miyauchi S."/>
            <person name="Viragh M."/>
            <person name="Kuo A."/>
            <person name="Thoen E."/>
            <person name="Andreopoulos B."/>
            <person name="Lu D."/>
            <person name="Skrede I."/>
            <person name="Drula E."/>
            <person name="Henrissat B."/>
            <person name="Morin E."/>
            <person name="Kohler A."/>
            <person name="Barry K."/>
            <person name="LaButti K."/>
            <person name="Morin E."/>
            <person name="Salamov A."/>
            <person name="Lipzen A."/>
            <person name="Mereny Z."/>
            <person name="Hegedus B."/>
            <person name="Baldrian P."/>
            <person name="Stursova M."/>
            <person name="Weitz H."/>
            <person name="Taylor A."/>
            <person name="Grigoriev I.V."/>
            <person name="Nagy L.G."/>
            <person name="Martin F."/>
            <person name="Kauserud H."/>
        </authorList>
    </citation>
    <scope>NUCLEOTIDE SEQUENCE</scope>
    <source>
        <strain evidence="1">CBHHK067</strain>
    </source>
</reference>
<name>A0AAD7C334_MYCRO</name>
<keyword evidence="2" id="KW-1185">Reference proteome</keyword>
<dbReference type="EMBL" id="JARKIE010000445">
    <property type="protein sequence ID" value="KAJ7638075.1"/>
    <property type="molecule type" value="Genomic_DNA"/>
</dbReference>
<evidence type="ECO:0000313" key="1">
    <source>
        <dbReference type="EMBL" id="KAJ7638075.1"/>
    </source>
</evidence>